<dbReference type="PANTHER" id="PTHR45973:SF23">
    <property type="entry name" value="PROTEIN PHOSPHATASE 1 REGULATORY SUBUNIT 7"/>
    <property type="match status" value="1"/>
</dbReference>
<organism evidence="10 11">
    <name type="scientific">Glossina austeni</name>
    <name type="common">Savannah tsetse fly</name>
    <dbReference type="NCBI Taxonomy" id="7395"/>
    <lineage>
        <taxon>Eukaryota</taxon>
        <taxon>Metazoa</taxon>
        <taxon>Ecdysozoa</taxon>
        <taxon>Arthropoda</taxon>
        <taxon>Hexapoda</taxon>
        <taxon>Insecta</taxon>
        <taxon>Pterygota</taxon>
        <taxon>Neoptera</taxon>
        <taxon>Endopterygota</taxon>
        <taxon>Diptera</taxon>
        <taxon>Brachycera</taxon>
        <taxon>Muscomorpha</taxon>
        <taxon>Hippoboscoidea</taxon>
        <taxon>Glossinidae</taxon>
        <taxon>Glossina</taxon>
    </lineage>
</organism>
<keyword evidence="3" id="KW-0433">Leucine-rich repeat</keyword>
<evidence type="ECO:0000256" key="5">
    <source>
        <dbReference type="ARBA" id="ARBA00023242"/>
    </source>
</evidence>
<evidence type="ECO:0000256" key="8">
    <source>
        <dbReference type="ARBA" id="ARBA00031862"/>
    </source>
</evidence>
<dbReference type="GO" id="GO:0005634">
    <property type="term" value="C:nucleus"/>
    <property type="evidence" value="ECO:0007669"/>
    <property type="project" value="UniProtKB-SubCell"/>
</dbReference>
<dbReference type="VEuPathDB" id="VectorBase:GAUT033775"/>
<dbReference type="InterPro" id="IPR032675">
    <property type="entry name" value="LRR_dom_sf"/>
</dbReference>
<sequence>MEDDETVEISEGPQLGIEGGPLGADEYEHAAAIPVIIISGVQEPNIEEILKADPDCYELDLNHNRIEKLEKSELLTRVERWYVSWNLIKKIENLYILTSLVELELSDNQISRLENFDSLVNLPILDVSFNRLTKIENLKNLLKLEKLYIG</sequence>
<dbReference type="EnsemblMetazoa" id="GAUT033775-RA">
    <property type="protein sequence ID" value="GAUT033775-PA"/>
    <property type="gene ID" value="GAUT033775"/>
</dbReference>
<feature type="region of interest" description="Disordered" evidence="9">
    <location>
        <begin position="1"/>
        <end position="20"/>
    </location>
</feature>
<keyword evidence="5" id="KW-0539">Nucleus</keyword>
<evidence type="ECO:0000256" key="2">
    <source>
        <dbReference type="ARBA" id="ARBA00004123"/>
    </source>
</evidence>
<dbReference type="InterPro" id="IPR050576">
    <property type="entry name" value="Cilia_flagella_integrity"/>
</dbReference>
<comment type="subcellular location">
    <subcellularLocation>
        <location evidence="2">Nucleus</location>
    </subcellularLocation>
</comment>
<proteinExistence type="predicted"/>
<evidence type="ECO:0000256" key="7">
    <source>
        <dbReference type="ARBA" id="ARBA00030843"/>
    </source>
</evidence>
<protein>
    <recommendedName>
        <fullName evidence="6">Dynein axonemal assembly factor 1 homolog</fullName>
    </recommendedName>
    <alternativeName>
        <fullName evidence="8">Defective transmitter-recycling protein</fullName>
    </alternativeName>
    <alternativeName>
        <fullName evidence="7">Leucine-rich repeat-containing protein 50 homolog</fullName>
    </alternativeName>
</protein>
<keyword evidence="11" id="KW-1185">Reference proteome</keyword>
<name>A0A1A9VDI5_GLOAU</name>
<reference evidence="10" key="1">
    <citation type="submission" date="2020-05" db="UniProtKB">
        <authorList>
            <consortium name="EnsemblMetazoa"/>
        </authorList>
    </citation>
    <scope>IDENTIFICATION</scope>
    <source>
        <strain evidence="10">TTRI</strain>
    </source>
</reference>
<dbReference type="SMART" id="SM00365">
    <property type="entry name" value="LRR_SD22"/>
    <property type="match status" value="3"/>
</dbReference>
<dbReference type="InterPro" id="IPR001611">
    <property type="entry name" value="Leu-rich_rpt"/>
</dbReference>
<dbReference type="InterPro" id="IPR025875">
    <property type="entry name" value="Leu-rich_rpt_4"/>
</dbReference>
<dbReference type="AlphaFoldDB" id="A0A1A9VDI5"/>
<comment type="function">
    <text evidence="1">Cilium-specific protein required for cilia structures.</text>
</comment>
<dbReference type="SUPFAM" id="SSF52075">
    <property type="entry name" value="Outer arm dynein light chain 1"/>
    <property type="match status" value="1"/>
</dbReference>
<dbReference type="Proteomes" id="UP000078200">
    <property type="component" value="Unassembled WGS sequence"/>
</dbReference>
<evidence type="ECO:0000313" key="11">
    <source>
        <dbReference type="Proteomes" id="UP000078200"/>
    </source>
</evidence>
<evidence type="ECO:0000256" key="4">
    <source>
        <dbReference type="ARBA" id="ARBA00022737"/>
    </source>
</evidence>
<dbReference type="PANTHER" id="PTHR45973">
    <property type="entry name" value="PROTEIN PHOSPHATASE 1 REGULATORY SUBUNIT SDS22-RELATED"/>
    <property type="match status" value="1"/>
</dbReference>
<evidence type="ECO:0000256" key="3">
    <source>
        <dbReference type="ARBA" id="ARBA00022614"/>
    </source>
</evidence>
<accession>A0A1A9VDI5</accession>
<dbReference type="Pfam" id="PF12799">
    <property type="entry name" value="LRR_4"/>
    <property type="match status" value="1"/>
</dbReference>
<evidence type="ECO:0000313" key="10">
    <source>
        <dbReference type="EnsemblMetazoa" id="GAUT033775-PA"/>
    </source>
</evidence>
<dbReference type="Gene3D" id="3.80.10.10">
    <property type="entry name" value="Ribonuclease Inhibitor"/>
    <property type="match status" value="1"/>
</dbReference>
<keyword evidence="4" id="KW-0677">Repeat</keyword>
<evidence type="ECO:0000256" key="9">
    <source>
        <dbReference type="SAM" id="MobiDB-lite"/>
    </source>
</evidence>
<evidence type="ECO:0000256" key="1">
    <source>
        <dbReference type="ARBA" id="ARBA00003843"/>
    </source>
</evidence>
<dbReference type="PROSITE" id="PS51450">
    <property type="entry name" value="LRR"/>
    <property type="match status" value="3"/>
</dbReference>
<dbReference type="STRING" id="7395.A0A1A9VDI5"/>
<evidence type="ECO:0000256" key="6">
    <source>
        <dbReference type="ARBA" id="ARBA00024433"/>
    </source>
</evidence>